<dbReference type="Gene3D" id="3.50.50.100">
    <property type="match status" value="1"/>
</dbReference>
<dbReference type="Proteomes" id="UP000008144">
    <property type="component" value="Chromosome 8"/>
</dbReference>
<accession>F6SL89</accession>
<dbReference type="EMBL" id="EAAA01002623">
    <property type="status" value="NOT_ANNOTATED_CDS"/>
    <property type="molecule type" value="Genomic_DNA"/>
</dbReference>
<evidence type="ECO:0000256" key="4">
    <source>
        <dbReference type="ARBA" id="ARBA00023002"/>
    </source>
</evidence>
<evidence type="ECO:0000259" key="13">
    <source>
        <dbReference type="Pfam" id="PF07992"/>
    </source>
</evidence>
<evidence type="ECO:0000256" key="9">
    <source>
        <dbReference type="ARBA" id="ARBA00048412"/>
    </source>
</evidence>
<keyword evidence="15" id="KW-1185">Reference proteome</keyword>
<dbReference type="AlphaFoldDB" id="F6SL89"/>
<dbReference type="Gene3D" id="3.50.50.60">
    <property type="entry name" value="FAD/NAD(P)-binding domain"/>
    <property type="match status" value="1"/>
</dbReference>
<feature type="domain" description="FAD/NAD(P)-binding" evidence="13">
    <location>
        <begin position="15"/>
        <end position="249"/>
    </location>
</feature>
<comment type="catalytic activity">
    <reaction evidence="9">
        <text>menadione + NADH + H(+) = menadiol + NAD(+)</text>
        <dbReference type="Rhea" id="RHEA:69695"/>
        <dbReference type="ChEBI" id="CHEBI:6746"/>
        <dbReference type="ChEBI" id="CHEBI:15378"/>
        <dbReference type="ChEBI" id="CHEBI:28869"/>
        <dbReference type="ChEBI" id="CHEBI:57540"/>
        <dbReference type="ChEBI" id="CHEBI:57945"/>
    </reaction>
    <physiologicalReaction direction="left-to-right" evidence="9">
        <dbReference type="Rhea" id="RHEA:69696"/>
    </physiologicalReaction>
</comment>
<evidence type="ECO:0000256" key="3">
    <source>
        <dbReference type="ARBA" id="ARBA00022827"/>
    </source>
</evidence>
<dbReference type="GeneTree" id="ENSGT00390000004582"/>
<comment type="catalytic activity">
    <reaction evidence="11">
        <text>phylloquinone + NADH + H(+) = phylloquinol + NAD(+)</text>
        <dbReference type="Rhea" id="RHEA:74075"/>
        <dbReference type="ChEBI" id="CHEBI:15378"/>
        <dbReference type="ChEBI" id="CHEBI:18067"/>
        <dbReference type="ChEBI" id="CHEBI:28433"/>
        <dbReference type="ChEBI" id="CHEBI:57540"/>
        <dbReference type="ChEBI" id="CHEBI:57945"/>
    </reaction>
    <physiologicalReaction direction="left-to-right" evidence="11">
        <dbReference type="Rhea" id="RHEA:74076"/>
    </physiologicalReaction>
</comment>
<protein>
    <recommendedName>
        <fullName evidence="6">Ferroptosis suppressor protein 1</fullName>
    </recommendedName>
    <alternativeName>
        <fullName evidence="7">Apoptosis-inducing factor homologous mitochondrion-associated inducer of death</fullName>
    </alternativeName>
    <alternativeName>
        <fullName evidence="8">p53-responsive gene 3 protein</fullName>
    </alternativeName>
</protein>
<dbReference type="Ensembl" id="ENSCINT00000027738.2">
    <property type="protein sequence ID" value="ENSCINP00000027492.2"/>
    <property type="gene ID" value="ENSCING00000015555.2"/>
</dbReference>
<evidence type="ECO:0000313" key="15">
    <source>
        <dbReference type="Proteomes" id="UP000008144"/>
    </source>
</evidence>
<dbReference type="SUPFAM" id="SSF51905">
    <property type="entry name" value="FAD/NAD(P)-binding domain"/>
    <property type="match status" value="1"/>
</dbReference>
<keyword evidence="2" id="KW-0285">Flavoprotein</keyword>
<reference evidence="15" key="1">
    <citation type="journal article" date="2002" name="Science">
        <title>The draft genome of Ciona intestinalis: insights into chordate and vertebrate origins.</title>
        <authorList>
            <person name="Dehal P."/>
            <person name="Satou Y."/>
            <person name="Campbell R.K."/>
            <person name="Chapman J."/>
            <person name="Degnan B."/>
            <person name="De Tomaso A."/>
            <person name="Davidson B."/>
            <person name="Di Gregorio A."/>
            <person name="Gelpke M."/>
            <person name="Goodstein D.M."/>
            <person name="Harafuji N."/>
            <person name="Hastings K.E."/>
            <person name="Ho I."/>
            <person name="Hotta K."/>
            <person name="Huang W."/>
            <person name="Kawashima T."/>
            <person name="Lemaire P."/>
            <person name="Martinez D."/>
            <person name="Meinertzhagen I.A."/>
            <person name="Necula S."/>
            <person name="Nonaka M."/>
            <person name="Putnam N."/>
            <person name="Rash S."/>
            <person name="Saiga H."/>
            <person name="Satake M."/>
            <person name="Terry A."/>
            <person name="Yamada L."/>
            <person name="Wang H.G."/>
            <person name="Awazu S."/>
            <person name="Azumi K."/>
            <person name="Boore J."/>
            <person name="Branno M."/>
            <person name="Chin-Bow S."/>
            <person name="DeSantis R."/>
            <person name="Doyle S."/>
            <person name="Francino P."/>
            <person name="Keys D.N."/>
            <person name="Haga S."/>
            <person name="Hayashi H."/>
            <person name="Hino K."/>
            <person name="Imai K.S."/>
            <person name="Inaba K."/>
            <person name="Kano S."/>
            <person name="Kobayashi K."/>
            <person name="Kobayashi M."/>
            <person name="Lee B.I."/>
            <person name="Makabe K.W."/>
            <person name="Manohar C."/>
            <person name="Matassi G."/>
            <person name="Medina M."/>
            <person name="Mochizuki Y."/>
            <person name="Mount S."/>
            <person name="Morishita T."/>
            <person name="Miura S."/>
            <person name="Nakayama A."/>
            <person name="Nishizaka S."/>
            <person name="Nomoto H."/>
            <person name="Ohta F."/>
            <person name="Oishi K."/>
            <person name="Rigoutsos I."/>
            <person name="Sano M."/>
            <person name="Sasaki A."/>
            <person name="Sasakura Y."/>
            <person name="Shoguchi E."/>
            <person name="Shin-i T."/>
            <person name="Spagnuolo A."/>
            <person name="Stainier D."/>
            <person name="Suzuki M.M."/>
            <person name="Tassy O."/>
            <person name="Takatori N."/>
            <person name="Tokuoka M."/>
            <person name="Yagi K."/>
            <person name="Yoshizaki F."/>
            <person name="Wada S."/>
            <person name="Zhang C."/>
            <person name="Hyatt P.D."/>
            <person name="Larimer F."/>
            <person name="Detter C."/>
            <person name="Doggett N."/>
            <person name="Glavina T."/>
            <person name="Hawkins T."/>
            <person name="Richardson P."/>
            <person name="Lucas S."/>
            <person name="Kohara Y."/>
            <person name="Levine M."/>
            <person name="Satoh N."/>
            <person name="Rokhsar D.S."/>
        </authorList>
    </citation>
    <scope>NUCLEOTIDE SEQUENCE [LARGE SCALE GENOMIC DNA]</scope>
</reference>
<evidence type="ECO:0000256" key="11">
    <source>
        <dbReference type="ARBA" id="ARBA00049275"/>
    </source>
</evidence>
<dbReference type="GO" id="GO:0110076">
    <property type="term" value="P:negative regulation of ferroptosis"/>
    <property type="evidence" value="ECO:0000318"/>
    <property type="project" value="GO_Central"/>
</dbReference>
<dbReference type="GO" id="GO:0050660">
    <property type="term" value="F:flavin adenine dinucleotide binding"/>
    <property type="evidence" value="ECO:0000318"/>
    <property type="project" value="GO_Central"/>
</dbReference>
<dbReference type="OMA" id="MERRCTA"/>
<sequence>MGNGNSTQVAYQDNMHVVIVGGGQSGCYLAVQLLKSNFCKVTLIDPRDAMYHNHGAMRAAVNEEFINYMFLPFADMLGSSFQRGTVVAMDSNNKTLTLKSGYQVRYTHLVIATGEDMPFPFKLGGENAELSAAKAADLLNQYRLELSDCNRIALIGGGYNSVEMAGEIKTAFPEKEVIIITDEDHLVTKRAKPALQANLLNILQQKGIAVIHNDSVYNLESVITNTRADGQVLKTKNGKVLVTDFLINTEGTR</sequence>
<evidence type="ECO:0000313" key="14">
    <source>
        <dbReference type="Ensembl" id="ENSCINP00000027492.2"/>
    </source>
</evidence>
<dbReference type="InParanoid" id="F6SL89"/>
<dbReference type="PANTHER" id="PTHR43735">
    <property type="entry name" value="APOPTOSIS-INDUCING FACTOR 1"/>
    <property type="match status" value="1"/>
</dbReference>
<dbReference type="HOGENOM" id="CLU_019845_2_1_1"/>
<reference evidence="14" key="4">
    <citation type="submission" date="2025-09" db="UniProtKB">
        <authorList>
            <consortium name="Ensembl"/>
        </authorList>
    </citation>
    <scope>IDENTIFICATION</scope>
</reference>
<proteinExistence type="inferred from homology"/>
<reference evidence="14" key="2">
    <citation type="journal article" date="2008" name="Genome Biol.">
        <title>Improved genome assembly and evidence-based global gene model set for the chordate Ciona intestinalis: new insight into intron and operon populations.</title>
        <authorList>
            <person name="Satou Y."/>
            <person name="Mineta K."/>
            <person name="Ogasawara M."/>
            <person name="Sasakura Y."/>
            <person name="Shoguchi E."/>
            <person name="Ueno K."/>
            <person name="Yamada L."/>
            <person name="Matsumoto J."/>
            <person name="Wasserscheid J."/>
            <person name="Dewar K."/>
            <person name="Wiley G.B."/>
            <person name="Macmil S.L."/>
            <person name="Roe B.A."/>
            <person name="Zeller R.W."/>
            <person name="Hastings K.E."/>
            <person name="Lemaire P."/>
            <person name="Lindquist E."/>
            <person name="Endo T."/>
            <person name="Hotta K."/>
            <person name="Inaba K."/>
        </authorList>
    </citation>
    <scope>NUCLEOTIDE SEQUENCE [LARGE SCALE GENOMIC DNA]</scope>
    <source>
        <strain evidence="14">wild type</strain>
    </source>
</reference>
<reference evidence="14" key="3">
    <citation type="submission" date="2025-08" db="UniProtKB">
        <authorList>
            <consortium name="Ensembl"/>
        </authorList>
    </citation>
    <scope>IDENTIFICATION</scope>
</reference>
<dbReference type="InterPro" id="IPR023753">
    <property type="entry name" value="FAD/NAD-binding_dom"/>
</dbReference>
<dbReference type="PRINTS" id="PR00368">
    <property type="entry name" value="FADPNR"/>
</dbReference>
<evidence type="ECO:0000256" key="7">
    <source>
        <dbReference type="ARBA" id="ARBA00041541"/>
    </source>
</evidence>
<evidence type="ECO:0000256" key="2">
    <source>
        <dbReference type="ARBA" id="ARBA00022630"/>
    </source>
</evidence>
<dbReference type="GO" id="GO:0005737">
    <property type="term" value="C:cytoplasm"/>
    <property type="evidence" value="ECO:0000318"/>
    <property type="project" value="GO_Central"/>
</dbReference>
<comment type="cofactor">
    <cofactor evidence="5">
        <name>6-hydroxy-FAD</name>
        <dbReference type="ChEBI" id="CHEBI:60470"/>
    </cofactor>
</comment>
<keyword evidence="4" id="KW-0560">Oxidoreductase</keyword>
<evidence type="ECO:0000256" key="1">
    <source>
        <dbReference type="ARBA" id="ARBA00006442"/>
    </source>
</evidence>
<organism evidence="14 15">
    <name type="scientific">Ciona intestinalis</name>
    <name type="common">Transparent sea squirt</name>
    <name type="synonym">Ascidia intestinalis</name>
    <dbReference type="NCBI Taxonomy" id="7719"/>
    <lineage>
        <taxon>Eukaryota</taxon>
        <taxon>Metazoa</taxon>
        <taxon>Chordata</taxon>
        <taxon>Tunicata</taxon>
        <taxon>Ascidiacea</taxon>
        <taxon>Phlebobranchia</taxon>
        <taxon>Cionidae</taxon>
        <taxon>Ciona</taxon>
    </lineage>
</organism>
<dbReference type="Pfam" id="PF07992">
    <property type="entry name" value="Pyr_redox_2"/>
    <property type="match status" value="1"/>
</dbReference>
<dbReference type="FunFam" id="3.50.50.100:FF:000046">
    <property type="entry name" value="Predicted protein"/>
    <property type="match status" value="1"/>
</dbReference>
<dbReference type="GO" id="GO:0031966">
    <property type="term" value="C:mitochondrial membrane"/>
    <property type="evidence" value="ECO:0000318"/>
    <property type="project" value="GO_Central"/>
</dbReference>
<keyword evidence="3" id="KW-0274">FAD</keyword>
<dbReference type="InterPro" id="IPR036188">
    <property type="entry name" value="FAD/NAD-bd_sf"/>
</dbReference>
<dbReference type="PANTHER" id="PTHR43735:SF3">
    <property type="entry name" value="FERROPTOSIS SUPPRESSOR PROTEIN 1"/>
    <property type="match status" value="1"/>
</dbReference>
<comment type="similarity">
    <text evidence="1">Belongs to the FAD-dependent oxidoreductase family.</text>
</comment>
<dbReference type="PRINTS" id="PR00469">
    <property type="entry name" value="PNDRDTASEII"/>
</dbReference>
<evidence type="ECO:0000256" key="8">
    <source>
        <dbReference type="ARBA" id="ARBA00042318"/>
    </source>
</evidence>
<comment type="catalytic activity">
    <reaction evidence="12">
        <text>menaquinone-4 + NADH + H(+) = menaquinol-4 + NAD(+)</text>
        <dbReference type="Rhea" id="RHEA:74079"/>
        <dbReference type="ChEBI" id="CHEBI:15378"/>
        <dbReference type="ChEBI" id="CHEBI:57540"/>
        <dbReference type="ChEBI" id="CHEBI:57945"/>
        <dbReference type="ChEBI" id="CHEBI:78277"/>
        <dbReference type="ChEBI" id="CHEBI:193091"/>
    </reaction>
    <physiologicalReaction direction="left-to-right" evidence="12">
        <dbReference type="Rhea" id="RHEA:74080"/>
    </physiologicalReaction>
</comment>
<evidence type="ECO:0000256" key="12">
    <source>
        <dbReference type="ARBA" id="ARBA00049479"/>
    </source>
</evidence>
<dbReference type="GO" id="GO:0004174">
    <property type="term" value="F:electron-transferring-flavoprotein dehydrogenase activity"/>
    <property type="evidence" value="ECO:0000318"/>
    <property type="project" value="GO_Central"/>
</dbReference>
<comment type="catalytic activity">
    <reaction evidence="10">
        <text>ubiquinone-10 + NADH + H(+) = ubiquinol-10 + NAD(+)</text>
        <dbReference type="Rhea" id="RHEA:61984"/>
        <dbReference type="ChEBI" id="CHEBI:15378"/>
        <dbReference type="ChEBI" id="CHEBI:46245"/>
        <dbReference type="ChEBI" id="CHEBI:57540"/>
        <dbReference type="ChEBI" id="CHEBI:57945"/>
        <dbReference type="ChEBI" id="CHEBI:64183"/>
    </reaction>
    <physiologicalReaction direction="left-to-right" evidence="10">
        <dbReference type="Rhea" id="RHEA:61985"/>
    </physiologicalReaction>
</comment>
<dbReference type="GO" id="GO:0008637">
    <property type="term" value="P:apoptotic mitochondrial changes"/>
    <property type="evidence" value="ECO:0000318"/>
    <property type="project" value="GO_Central"/>
</dbReference>
<dbReference type="GO" id="GO:0043065">
    <property type="term" value="P:positive regulation of apoptotic process"/>
    <property type="evidence" value="ECO:0000318"/>
    <property type="project" value="GO_Central"/>
</dbReference>
<dbReference type="STRING" id="7719.ENSCINP00000027492"/>
<evidence type="ECO:0000256" key="10">
    <source>
        <dbReference type="ARBA" id="ARBA00049236"/>
    </source>
</evidence>
<evidence type="ECO:0000256" key="6">
    <source>
        <dbReference type="ARBA" id="ARBA00040253"/>
    </source>
</evidence>
<evidence type="ECO:0000256" key="5">
    <source>
        <dbReference type="ARBA" id="ARBA00037027"/>
    </source>
</evidence>
<name>F6SL89_CIOIN</name>